<dbReference type="InterPro" id="IPR005545">
    <property type="entry name" value="YCII"/>
</dbReference>
<organism evidence="3 4">
    <name type="scientific">Cellulomonas cellasea</name>
    <dbReference type="NCBI Taxonomy" id="43670"/>
    <lineage>
        <taxon>Bacteria</taxon>
        <taxon>Bacillati</taxon>
        <taxon>Actinomycetota</taxon>
        <taxon>Actinomycetes</taxon>
        <taxon>Micrococcales</taxon>
        <taxon>Cellulomonadaceae</taxon>
        <taxon>Cellulomonas</taxon>
    </lineage>
</organism>
<dbReference type="Proteomes" id="UP000518206">
    <property type="component" value="Unassembled WGS sequence"/>
</dbReference>
<accession>A0A7W4UGT9</accession>
<gene>
    <name evidence="3" type="ORF">FHR80_002238</name>
</gene>
<comment type="caution">
    <text evidence="3">The sequence shown here is derived from an EMBL/GenBank/DDBJ whole genome shotgun (WGS) entry which is preliminary data.</text>
</comment>
<dbReference type="PANTHER" id="PTHR35174:SF3">
    <property type="entry name" value="BLL7171 PROTEIN"/>
    <property type="match status" value="1"/>
</dbReference>
<feature type="domain" description="YCII-related" evidence="2">
    <location>
        <begin position="16"/>
        <end position="119"/>
    </location>
</feature>
<evidence type="ECO:0000259" key="2">
    <source>
        <dbReference type="Pfam" id="PF03795"/>
    </source>
</evidence>
<dbReference type="InterPro" id="IPR011008">
    <property type="entry name" value="Dimeric_a/b-barrel"/>
</dbReference>
<dbReference type="SUPFAM" id="SSF54909">
    <property type="entry name" value="Dimeric alpha+beta barrel"/>
    <property type="match status" value="1"/>
</dbReference>
<dbReference type="Gene3D" id="3.30.70.1060">
    <property type="entry name" value="Dimeric alpha+beta barrel"/>
    <property type="match status" value="1"/>
</dbReference>
<dbReference type="EMBL" id="JACHVX010000003">
    <property type="protein sequence ID" value="MBB2923313.1"/>
    <property type="molecule type" value="Genomic_DNA"/>
</dbReference>
<reference evidence="3 4" key="2">
    <citation type="submission" date="2020-08" db="EMBL/GenBank/DDBJ databases">
        <authorList>
            <person name="Partida-Martinez L."/>
            <person name="Huntemann M."/>
            <person name="Clum A."/>
            <person name="Wang J."/>
            <person name="Palaniappan K."/>
            <person name="Ritter S."/>
            <person name="Chen I.-M."/>
            <person name="Stamatis D."/>
            <person name="Reddy T."/>
            <person name="O'Malley R."/>
            <person name="Daum C."/>
            <person name="Shapiro N."/>
            <person name="Ivanova N."/>
            <person name="Kyrpides N."/>
            <person name="Woyke T."/>
        </authorList>
    </citation>
    <scope>NUCLEOTIDE SEQUENCE [LARGE SCALE GENOMIC DNA]</scope>
    <source>
        <strain evidence="3 4">RAS26</strain>
    </source>
</reference>
<dbReference type="RefSeq" id="WP_183296177.1">
    <property type="nucleotide sequence ID" value="NZ_JACHVX010000003.1"/>
</dbReference>
<proteinExistence type="inferred from homology"/>
<comment type="similarity">
    <text evidence="1">Belongs to the YciI family.</text>
</comment>
<evidence type="ECO:0000313" key="3">
    <source>
        <dbReference type="EMBL" id="MBB2923313.1"/>
    </source>
</evidence>
<name>A0A7W4UGT9_9CELL</name>
<protein>
    <recommendedName>
        <fullName evidence="2">YCII-related domain-containing protein</fullName>
    </recommendedName>
</protein>
<sequence length="139" mass="14529">MAQEYVVLLHGDERVWAEADEAARTTAYAAHGRFVEQCEERGHTITGGAELAAAGTSLLVRVPEVGGAPVVTDGPFLETVEQLGGYYQVRTDDVHDLARLVAGLLLGPEDGTVEIRPVVADGETAAAGADVTDRATADA</sequence>
<dbReference type="PANTHER" id="PTHR35174">
    <property type="entry name" value="BLL7171 PROTEIN-RELATED"/>
    <property type="match status" value="1"/>
</dbReference>
<reference evidence="3 4" key="1">
    <citation type="submission" date="2020-08" db="EMBL/GenBank/DDBJ databases">
        <title>The Agave Microbiome: Exploring the role of microbial communities in plant adaptations to desert environments.</title>
        <authorList>
            <person name="Partida-Martinez L.P."/>
        </authorList>
    </citation>
    <scope>NUCLEOTIDE SEQUENCE [LARGE SCALE GENOMIC DNA]</scope>
    <source>
        <strain evidence="3 4">RAS26</strain>
    </source>
</reference>
<evidence type="ECO:0000313" key="4">
    <source>
        <dbReference type="Proteomes" id="UP000518206"/>
    </source>
</evidence>
<dbReference type="AlphaFoldDB" id="A0A7W4UGT9"/>
<dbReference type="Pfam" id="PF03795">
    <property type="entry name" value="YCII"/>
    <property type="match status" value="1"/>
</dbReference>
<evidence type="ECO:0000256" key="1">
    <source>
        <dbReference type="ARBA" id="ARBA00007689"/>
    </source>
</evidence>